<dbReference type="InterPro" id="IPR014328">
    <property type="entry name" value="Restrct_endonuc_II_Alw26I"/>
</dbReference>
<dbReference type="CDD" id="cd00085">
    <property type="entry name" value="HNHc"/>
    <property type="match status" value="1"/>
</dbReference>
<reference evidence="1 2" key="1">
    <citation type="journal article" date="2016" name="Nat. Commun.">
        <title>Thousands of microbial genomes shed light on interconnected biogeochemical processes in an aquifer system.</title>
        <authorList>
            <person name="Anantharaman K."/>
            <person name="Brown C.T."/>
            <person name="Hug L.A."/>
            <person name="Sharon I."/>
            <person name="Castelle C.J."/>
            <person name="Probst A.J."/>
            <person name="Thomas B.C."/>
            <person name="Singh A."/>
            <person name="Wilkins M.J."/>
            <person name="Karaoz U."/>
            <person name="Brodie E.L."/>
            <person name="Williams K.H."/>
            <person name="Hubbard S.S."/>
            <person name="Banfield J.F."/>
        </authorList>
    </citation>
    <scope>NUCLEOTIDE SEQUENCE [LARGE SCALE GENOMIC DNA]</scope>
</reference>
<name>A0A1F7K9H0_9BACT</name>
<dbReference type="Pfam" id="PF09665">
    <property type="entry name" value="RE_Alw26IDE"/>
    <property type="match status" value="1"/>
</dbReference>
<dbReference type="AlphaFoldDB" id="A0A1F7K9H0"/>
<evidence type="ECO:0000313" key="1">
    <source>
        <dbReference type="EMBL" id="OGK64499.1"/>
    </source>
</evidence>
<comment type="caution">
    <text evidence="1">The sequence shown here is derived from an EMBL/GenBank/DDBJ whole genome shotgun (WGS) entry which is preliminary data.</text>
</comment>
<protein>
    <submittedName>
        <fullName evidence="1">Uncharacterized protein</fullName>
    </submittedName>
</protein>
<evidence type="ECO:0000313" key="2">
    <source>
        <dbReference type="Proteomes" id="UP000178450"/>
    </source>
</evidence>
<dbReference type="Proteomes" id="UP000178450">
    <property type="component" value="Unassembled WGS sequence"/>
</dbReference>
<dbReference type="Gene3D" id="1.10.30.50">
    <property type="match status" value="1"/>
</dbReference>
<accession>A0A1F7K9H0</accession>
<dbReference type="EMBL" id="MGBG01000020">
    <property type="protein sequence ID" value="OGK64499.1"/>
    <property type="molecule type" value="Genomic_DNA"/>
</dbReference>
<dbReference type="InterPro" id="IPR003615">
    <property type="entry name" value="HNH_nuc"/>
</dbReference>
<gene>
    <name evidence="1" type="ORF">A2209_02265</name>
</gene>
<organism evidence="1 2">
    <name type="scientific">Candidatus Roizmanbacteria bacterium RIFOXYA1_FULL_41_12</name>
    <dbReference type="NCBI Taxonomy" id="1802082"/>
    <lineage>
        <taxon>Bacteria</taxon>
        <taxon>Candidatus Roizmaniibacteriota</taxon>
    </lineage>
</organism>
<proteinExistence type="predicted"/>
<sequence length="456" mass="52933">MKFIVNHPNYSDMPHKFKSNGDIWWVSPSDKERAAWWDKKTKALSCVNRAEVAREIHPKEIKGLKPCQICGKELSIFYIYPNKNTLRKLNIISPEFQFLPFKEDIDAITSVLIEALGEEGLQRLRATFDVPENINENRESFLKYIKDNRKTRLSPGAMSNSPDRLDGFHTYNACCRSVQDTGRHTPNLARYSQDRRVYENWAEGNWNLSNRLMGEFNKFDLEIKCPSCGKARKMTADHIGPISLGFTHRPKFNPLCKACNSRKNNRMSFKDVLILKEDEKRGEQVISWHSKFIWDRLKNKVRSSSDAMELSKLMRTNLHHILILFSKISEQGFDGVLAKYLHPEYSFVDYKFEGFEPLKGPKKTIRKPLDNKNKEKNAQRYVRIAFESLEEYKSIENRNTKIWNSSKVDKYVSDLLILLSKGEEAEATILLFEALKQLASEAETIFDTNSSQSLPE</sequence>